<organism evidence="2 3">
    <name type="scientific">Rhizophagus irregularis (strain DAOM 181602 / DAOM 197198 / MUCL 43194)</name>
    <name type="common">Arbuscular mycorrhizal fungus</name>
    <name type="synonym">Glomus intraradices</name>
    <dbReference type="NCBI Taxonomy" id="747089"/>
    <lineage>
        <taxon>Eukaryota</taxon>
        <taxon>Fungi</taxon>
        <taxon>Fungi incertae sedis</taxon>
        <taxon>Mucoromycota</taxon>
        <taxon>Glomeromycotina</taxon>
        <taxon>Glomeromycetes</taxon>
        <taxon>Glomerales</taxon>
        <taxon>Glomeraceae</taxon>
        <taxon>Rhizophagus</taxon>
    </lineage>
</organism>
<comment type="caution">
    <text evidence="2">The sequence shown here is derived from an EMBL/GenBank/DDBJ whole genome shotgun (WGS) entry which is preliminary data.</text>
</comment>
<proteinExistence type="predicted"/>
<name>A0A2P4PK09_RHIID</name>
<keyword evidence="3" id="KW-1185">Reference proteome</keyword>
<keyword evidence="1" id="KW-0812">Transmembrane</keyword>
<gene>
    <name evidence="2" type="ORF">GLOIN_2v1663305</name>
</gene>
<dbReference type="EMBL" id="AUPC02000207">
    <property type="protein sequence ID" value="POG65726.1"/>
    <property type="molecule type" value="Genomic_DNA"/>
</dbReference>
<dbReference type="Proteomes" id="UP000018888">
    <property type="component" value="Unassembled WGS sequence"/>
</dbReference>
<evidence type="ECO:0000313" key="2">
    <source>
        <dbReference type="EMBL" id="POG65726.1"/>
    </source>
</evidence>
<dbReference type="AlphaFoldDB" id="A0A2P4PK09"/>
<keyword evidence="1" id="KW-1133">Transmembrane helix</keyword>
<evidence type="ECO:0000313" key="3">
    <source>
        <dbReference type="Proteomes" id="UP000018888"/>
    </source>
</evidence>
<sequence>MEYHTFKVKCINIKLVNYLITTLFDYSIINIFKIFNNIHYHLQHYTKKCKVVNNSGLSILLTGFIMKNIISLSLCKSHNC</sequence>
<protein>
    <submittedName>
        <fullName evidence="2">Uncharacterized protein</fullName>
    </submittedName>
</protein>
<feature type="transmembrane region" description="Helical" evidence="1">
    <location>
        <begin position="55"/>
        <end position="75"/>
    </location>
</feature>
<reference evidence="2 3" key="2">
    <citation type="journal article" date="2018" name="New Phytol.">
        <title>High intraspecific genome diversity in the model arbuscular mycorrhizal symbiont Rhizophagus irregularis.</title>
        <authorList>
            <person name="Chen E.C.H."/>
            <person name="Morin E."/>
            <person name="Beaudet D."/>
            <person name="Noel J."/>
            <person name="Yildirir G."/>
            <person name="Ndikumana S."/>
            <person name="Charron P."/>
            <person name="St-Onge C."/>
            <person name="Giorgi J."/>
            <person name="Kruger M."/>
            <person name="Marton T."/>
            <person name="Ropars J."/>
            <person name="Grigoriev I.V."/>
            <person name="Hainaut M."/>
            <person name="Henrissat B."/>
            <person name="Roux C."/>
            <person name="Martin F."/>
            <person name="Corradi N."/>
        </authorList>
    </citation>
    <scope>NUCLEOTIDE SEQUENCE [LARGE SCALE GENOMIC DNA]</scope>
    <source>
        <strain evidence="2 3">DAOM 197198</strain>
    </source>
</reference>
<feature type="transmembrane region" description="Helical" evidence="1">
    <location>
        <begin position="15"/>
        <end position="35"/>
    </location>
</feature>
<evidence type="ECO:0000256" key="1">
    <source>
        <dbReference type="SAM" id="Phobius"/>
    </source>
</evidence>
<accession>A0A2P4PK09</accession>
<keyword evidence="1" id="KW-0472">Membrane</keyword>
<reference evidence="2 3" key="1">
    <citation type="journal article" date="2013" name="Proc. Natl. Acad. Sci. U.S.A.">
        <title>Genome of an arbuscular mycorrhizal fungus provides insight into the oldest plant symbiosis.</title>
        <authorList>
            <person name="Tisserant E."/>
            <person name="Malbreil M."/>
            <person name="Kuo A."/>
            <person name="Kohler A."/>
            <person name="Symeonidi A."/>
            <person name="Balestrini R."/>
            <person name="Charron P."/>
            <person name="Duensing N."/>
            <person name="Frei Dit Frey N."/>
            <person name="Gianinazzi-Pearson V."/>
            <person name="Gilbert L.B."/>
            <person name="Handa Y."/>
            <person name="Herr J.R."/>
            <person name="Hijri M."/>
            <person name="Koul R."/>
            <person name="Kawaguchi M."/>
            <person name="Krajinski F."/>
            <person name="Lammers P.J."/>
            <person name="Masclaux F.G."/>
            <person name="Murat C."/>
            <person name="Morin E."/>
            <person name="Ndikumana S."/>
            <person name="Pagni M."/>
            <person name="Petitpierre D."/>
            <person name="Requena N."/>
            <person name="Rosikiewicz P."/>
            <person name="Riley R."/>
            <person name="Saito K."/>
            <person name="San Clemente H."/>
            <person name="Shapiro H."/>
            <person name="van Tuinen D."/>
            <person name="Becard G."/>
            <person name="Bonfante P."/>
            <person name="Paszkowski U."/>
            <person name="Shachar-Hill Y.Y."/>
            <person name="Tuskan G.A."/>
            <person name="Young P.W."/>
            <person name="Sanders I.R."/>
            <person name="Henrissat B."/>
            <person name="Rensing S.A."/>
            <person name="Grigoriev I.V."/>
            <person name="Corradi N."/>
            <person name="Roux C."/>
            <person name="Martin F."/>
        </authorList>
    </citation>
    <scope>NUCLEOTIDE SEQUENCE [LARGE SCALE GENOMIC DNA]</scope>
    <source>
        <strain evidence="2 3">DAOM 197198</strain>
    </source>
</reference>